<dbReference type="PANTHER" id="PTHR22789:SF0">
    <property type="entry name" value="3-OXO-TETRONATE 4-PHOSPHATE DECARBOXYLASE-RELATED"/>
    <property type="match status" value="1"/>
</dbReference>
<dbReference type="InterPro" id="IPR001303">
    <property type="entry name" value="Aldolase_II/adducin_N"/>
</dbReference>
<dbReference type="Pfam" id="PF00596">
    <property type="entry name" value="Aldolase_II"/>
    <property type="match status" value="1"/>
</dbReference>
<accession>A0A2T0B2Y5</accession>
<reference evidence="4 5" key="1">
    <citation type="submission" date="2018-03" db="EMBL/GenBank/DDBJ databases">
        <title>Genome sequence of Clostridium liquoris DSM 100320.</title>
        <authorList>
            <person name="Poehlein A."/>
            <person name="Daniel R."/>
        </authorList>
    </citation>
    <scope>NUCLEOTIDE SEQUENCE [LARGE SCALE GENOMIC DNA]</scope>
    <source>
        <strain evidence="4 5">DSM 100320</strain>
    </source>
</reference>
<keyword evidence="1" id="KW-0479">Metal-binding</keyword>
<evidence type="ECO:0000259" key="3">
    <source>
        <dbReference type="SMART" id="SM01007"/>
    </source>
</evidence>
<dbReference type="GO" id="GO:0046872">
    <property type="term" value="F:metal ion binding"/>
    <property type="evidence" value="ECO:0007669"/>
    <property type="project" value="UniProtKB-KW"/>
</dbReference>
<keyword evidence="4" id="KW-0413">Isomerase</keyword>
<dbReference type="AlphaFoldDB" id="A0A2T0B2Y5"/>
<dbReference type="SMART" id="SM01007">
    <property type="entry name" value="Aldolase_II"/>
    <property type="match status" value="1"/>
</dbReference>
<evidence type="ECO:0000313" key="5">
    <source>
        <dbReference type="Proteomes" id="UP000239706"/>
    </source>
</evidence>
<dbReference type="EMBL" id="PVXO01000048">
    <property type="protein sequence ID" value="PRR78245.1"/>
    <property type="molecule type" value="Genomic_DNA"/>
</dbReference>
<dbReference type="Proteomes" id="UP000239706">
    <property type="component" value="Unassembled WGS sequence"/>
</dbReference>
<evidence type="ECO:0000256" key="2">
    <source>
        <dbReference type="ARBA" id="ARBA00023239"/>
    </source>
</evidence>
<dbReference type="RefSeq" id="WP_106063931.1">
    <property type="nucleotide sequence ID" value="NZ_PVXO01000048.1"/>
</dbReference>
<protein>
    <submittedName>
        <fullName evidence="4">L-ribulose-5-phosphate 4-epimerase UlaF</fullName>
        <ecNumber evidence="4">5.1.3.4</ecNumber>
    </submittedName>
</protein>
<dbReference type="EC" id="5.1.3.4" evidence="4"/>
<keyword evidence="2" id="KW-0456">Lyase</keyword>
<dbReference type="OrthoDB" id="9794581at2"/>
<dbReference type="InterPro" id="IPR036409">
    <property type="entry name" value="Aldolase_II/adducin_N_sf"/>
</dbReference>
<dbReference type="GO" id="GO:0016832">
    <property type="term" value="F:aldehyde-lyase activity"/>
    <property type="evidence" value="ECO:0007669"/>
    <property type="project" value="TreeGrafter"/>
</dbReference>
<dbReference type="Gene3D" id="3.40.225.10">
    <property type="entry name" value="Class II aldolase/adducin N-terminal domain"/>
    <property type="match status" value="1"/>
</dbReference>
<evidence type="ECO:0000313" key="4">
    <source>
        <dbReference type="EMBL" id="PRR78245.1"/>
    </source>
</evidence>
<dbReference type="GO" id="GO:0008742">
    <property type="term" value="F:L-ribulose-phosphate 4-epimerase activity"/>
    <property type="evidence" value="ECO:0007669"/>
    <property type="project" value="UniProtKB-EC"/>
</dbReference>
<gene>
    <name evidence="4" type="primary">ulaF</name>
    <name evidence="4" type="ORF">CLLI_18470</name>
</gene>
<comment type="caution">
    <text evidence="4">The sequence shown here is derived from an EMBL/GenBank/DDBJ whole genome shotgun (WGS) entry which is preliminary data.</text>
</comment>
<name>A0A2T0B2Y5_9CLOT</name>
<dbReference type="GO" id="GO:0005829">
    <property type="term" value="C:cytosol"/>
    <property type="evidence" value="ECO:0007669"/>
    <property type="project" value="TreeGrafter"/>
</dbReference>
<feature type="domain" description="Class II aldolase/adducin N-terminal" evidence="3">
    <location>
        <begin position="7"/>
        <end position="187"/>
    </location>
</feature>
<sequence length="217" mass="24117">MFEEEKKQIVDMSLRLYNEQLIVGTWGNVSMRLHCENGEELYLVTPSGMEYEKTKSEDLVIVNGEGNIVEGHRNPTSELKMHIKIYKSINNVDAIIHTHSTCATACAVAGVTIPMMVEDMVQHIGGDIRVAKYALPGSDELADYAVEALKDRNGALLKNHGAIGIGKTMLDAYKSCVLIEKSAKILICAKILGHINLLSTEDAQKMIEYYNNRYGQK</sequence>
<organism evidence="4 5">
    <name type="scientific">Clostridium liquoris</name>
    <dbReference type="NCBI Taxonomy" id="1289519"/>
    <lineage>
        <taxon>Bacteria</taxon>
        <taxon>Bacillati</taxon>
        <taxon>Bacillota</taxon>
        <taxon>Clostridia</taxon>
        <taxon>Eubacteriales</taxon>
        <taxon>Clostridiaceae</taxon>
        <taxon>Clostridium</taxon>
    </lineage>
</organism>
<proteinExistence type="predicted"/>
<dbReference type="GO" id="GO:0019323">
    <property type="term" value="P:pentose catabolic process"/>
    <property type="evidence" value="ECO:0007669"/>
    <property type="project" value="TreeGrafter"/>
</dbReference>
<evidence type="ECO:0000256" key="1">
    <source>
        <dbReference type="ARBA" id="ARBA00022723"/>
    </source>
</evidence>
<keyword evidence="5" id="KW-1185">Reference proteome</keyword>
<dbReference type="PANTHER" id="PTHR22789">
    <property type="entry name" value="FUCULOSE PHOSPHATE ALDOLASE"/>
    <property type="match status" value="1"/>
</dbReference>
<dbReference type="InterPro" id="IPR050197">
    <property type="entry name" value="Aldolase_class_II_sugar_metab"/>
</dbReference>
<dbReference type="SUPFAM" id="SSF53639">
    <property type="entry name" value="AraD/HMP-PK domain-like"/>
    <property type="match status" value="1"/>
</dbReference>